<reference evidence="1" key="1">
    <citation type="submission" date="2022-07" db="EMBL/GenBank/DDBJ databases">
        <title>Phylogenomic reconstructions and comparative analyses of Kickxellomycotina fungi.</title>
        <authorList>
            <person name="Reynolds N.K."/>
            <person name="Stajich J.E."/>
            <person name="Barry K."/>
            <person name="Grigoriev I.V."/>
            <person name="Crous P."/>
            <person name="Smith M.E."/>
        </authorList>
    </citation>
    <scope>NUCLEOTIDE SEQUENCE</scope>
    <source>
        <strain evidence="1">NRRL 1566</strain>
    </source>
</reference>
<protein>
    <submittedName>
        <fullName evidence="1">Uncharacterized protein</fullName>
    </submittedName>
</protein>
<keyword evidence="2" id="KW-1185">Reference proteome</keyword>
<dbReference type="OrthoDB" id="439943at2759"/>
<dbReference type="AlphaFoldDB" id="A0A9W8LX14"/>
<dbReference type="Proteomes" id="UP001139887">
    <property type="component" value="Unassembled WGS sequence"/>
</dbReference>
<name>A0A9W8LX14_9FUNG</name>
<sequence length="246" mass="27275">MAHGNPLQKYTVGVPGLGQDTCDSIQGLQLDKSDLSKVVERVVCGEASTVWLDIQEPTLEDITALERIFSIEGNIVQRLLCGVSTNNIDPECIAGEQSLYCSWAEVTASSDGISQYFSRGQLKDPESAAESLGTTASNDTTIVAEQKSGWTGSYIPVPPWLQPSATQVLTQLHLQRKPKKSDFADIEADPQGETARRNYIQQVLGLINRPTITSKRRIRRALERWGPGHEQWWREVLNSNSAKRRP</sequence>
<organism evidence="1 2">
    <name type="scientific">Coemansia brasiliensis</name>
    <dbReference type="NCBI Taxonomy" id="2650707"/>
    <lineage>
        <taxon>Eukaryota</taxon>
        <taxon>Fungi</taxon>
        <taxon>Fungi incertae sedis</taxon>
        <taxon>Zoopagomycota</taxon>
        <taxon>Kickxellomycotina</taxon>
        <taxon>Kickxellomycetes</taxon>
        <taxon>Kickxellales</taxon>
        <taxon>Kickxellaceae</taxon>
        <taxon>Coemansia</taxon>
    </lineage>
</organism>
<proteinExistence type="predicted"/>
<comment type="caution">
    <text evidence="1">The sequence shown here is derived from an EMBL/GenBank/DDBJ whole genome shotgun (WGS) entry which is preliminary data.</text>
</comment>
<evidence type="ECO:0000313" key="2">
    <source>
        <dbReference type="Proteomes" id="UP001139887"/>
    </source>
</evidence>
<feature type="non-terminal residue" evidence="1">
    <location>
        <position position="246"/>
    </location>
</feature>
<gene>
    <name evidence="1" type="ORF">IWW36_006274</name>
</gene>
<evidence type="ECO:0000313" key="1">
    <source>
        <dbReference type="EMBL" id="KAJ2841391.1"/>
    </source>
</evidence>
<accession>A0A9W8LX14</accession>
<dbReference type="EMBL" id="JANBUW010002198">
    <property type="protein sequence ID" value="KAJ2841391.1"/>
    <property type="molecule type" value="Genomic_DNA"/>
</dbReference>